<evidence type="ECO:0000313" key="3">
    <source>
        <dbReference type="EMBL" id="KAF7372981.1"/>
    </source>
</evidence>
<sequence length="653" mass="73546">MNNMQEGERGTSHTFRPLPWHRSIPTGIYMLHRMVALAAMYDSAESFPQPRCHPETRTKMLDDLRKWALESHPKTSILWLYGPAGAGKSAIMQTLAGQFRDAGRLGGCFFFKRGHPTRGNGRSLFATIAYQLALNIPLLRRPISQVVEDNPSIVALSIETQMQKLVSGPCSQGGNCEPLAIIIDGLDECEGPDVQGQILHVIRNSSSKHSIPLRFMVASRPEAHIRDTFNSPFYSGHYRSVNVEQSFTDVHKYLCNEFSRIHHEHGTMAKIPLPWPTPDVLQNLVNKSSGHFIYASTIIKFIDDRNYRPTQRLAVVQNPESSGSESAFDTLDQLYMTILSSAPRQSQLIPILCIIIHFNVAVGDIDKLFELTEGETQLILRSLHSLLDVPSKGMRISSHHASFIDFLSNPDRSGNFCVNTLDRRISLARTLLQFCAGPYTGIWRLLSRLIRFIVSLPPSDTVTELFPLIESINPDYIFDPKEFQSAGPYFGSIVAWFKNMPSAPAVVIQLWEDYAFIFSLQKMYPHNLSDPSVKHTVLFSPELLQVLLSMKLLGHQLWKLPTKLDLTWTELRTTLCSLRPNIVEGEHVLPIQRPLAACPLAARDLALQLIRKMVKNYDATDGGFNPSACCDAVFRSHRFIDNLEEAYIALQLV</sequence>
<reference evidence="3" key="1">
    <citation type="submission" date="2020-05" db="EMBL/GenBank/DDBJ databases">
        <title>Mycena genomes resolve the evolution of fungal bioluminescence.</title>
        <authorList>
            <person name="Tsai I.J."/>
        </authorList>
    </citation>
    <scope>NUCLEOTIDE SEQUENCE</scope>
    <source>
        <strain evidence="3">160909Yilan</strain>
    </source>
</reference>
<keyword evidence="4" id="KW-1185">Reference proteome</keyword>
<evidence type="ECO:0000313" key="4">
    <source>
        <dbReference type="Proteomes" id="UP000623467"/>
    </source>
</evidence>
<dbReference type="Proteomes" id="UP000623467">
    <property type="component" value="Unassembled WGS sequence"/>
</dbReference>
<dbReference type="SUPFAM" id="SSF52540">
    <property type="entry name" value="P-loop containing nucleoside triphosphate hydrolases"/>
    <property type="match status" value="1"/>
</dbReference>
<proteinExistence type="predicted"/>
<feature type="domain" description="Nephrocystin 3-like N-terminal" evidence="2">
    <location>
        <begin position="64"/>
        <end position="220"/>
    </location>
</feature>
<dbReference type="PANTHER" id="PTHR10039">
    <property type="entry name" value="AMELOGENIN"/>
    <property type="match status" value="1"/>
</dbReference>
<keyword evidence="1" id="KW-0677">Repeat</keyword>
<dbReference type="PANTHER" id="PTHR10039:SF17">
    <property type="entry name" value="FUNGAL STAND N-TERMINAL GOODBYE DOMAIN-CONTAINING PROTEIN-RELATED"/>
    <property type="match status" value="1"/>
</dbReference>
<organism evidence="3 4">
    <name type="scientific">Mycena sanguinolenta</name>
    <dbReference type="NCBI Taxonomy" id="230812"/>
    <lineage>
        <taxon>Eukaryota</taxon>
        <taxon>Fungi</taxon>
        <taxon>Dikarya</taxon>
        <taxon>Basidiomycota</taxon>
        <taxon>Agaricomycotina</taxon>
        <taxon>Agaricomycetes</taxon>
        <taxon>Agaricomycetidae</taxon>
        <taxon>Agaricales</taxon>
        <taxon>Marasmiineae</taxon>
        <taxon>Mycenaceae</taxon>
        <taxon>Mycena</taxon>
    </lineage>
</organism>
<dbReference type="EMBL" id="JACAZH010000003">
    <property type="protein sequence ID" value="KAF7372981.1"/>
    <property type="molecule type" value="Genomic_DNA"/>
</dbReference>
<dbReference type="OrthoDB" id="5967843at2759"/>
<evidence type="ECO:0000259" key="2">
    <source>
        <dbReference type="Pfam" id="PF24883"/>
    </source>
</evidence>
<dbReference type="InterPro" id="IPR027417">
    <property type="entry name" value="P-loop_NTPase"/>
</dbReference>
<comment type="caution">
    <text evidence="3">The sequence shown here is derived from an EMBL/GenBank/DDBJ whole genome shotgun (WGS) entry which is preliminary data.</text>
</comment>
<dbReference type="AlphaFoldDB" id="A0A8H6ZAY5"/>
<protein>
    <submittedName>
        <fullName evidence="3">Putative nwd2 protein</fullName>
    </submittedName>
</protein>
<dbReference type="Pfam" id="PF24883">
    <property type="entry name" value="NPHP3_N"/>
    <property type="match status" value="1"/>
</dbReference>
<dbReference type="Gene3D" id="3.40.50.300">
    <property type="entry name" value="P-loop containing nucleotide triphosphate hydrolases"/>
    <property type="match status" value="1"/>
</dbReference>
<gene>
    <name evidence="3" type="ORF">MSAN_00505400</name>
</gene>
<dbReference type="InterPro" id="IPR056884">
    <property type="entry name" value="NPHP3-like_N"/>
</dbReference>
<name>A0A8H6ZAY5_9AGAR</name>
<evidence type="ECO:0000256" key="1">
    <source>
        <dbReference type="ARBA" id="ARBA00022737"/>
    </source>
</evidence>
<accession>A0A8H6ZAY5</accession>